<keyword evidence="2" id="KW-1003">Cell membrane</keyword>
<dbReference type="AlphaFoldDB" id="A0A2H0W4N5"/>
<feature type="domain" description="Glycosyltransferase RgtA/B/C/D-like" evidence="9">
    <location>
        <begin position="85"/>
        <end position="232"/>
    </location>
</feature>
<protein>
    <recommendedName>
        <fullName evidence="9">Glycosyltransferase RgtA/B/C/D-like domain-containing protein</fullName>
    </recommendedName>
</protein>
<dbReference type="GO" id="GO:0016763">
    <property type="term" value="F:pentosyltransferase activity"/>
    <property type="evidence" value="ECO:0007669"/>
    <property type="project" value="TreeGrafter"/>
</dbReference>
<evidence type="ECO:0000256" key="7">
    <source>
        <dbReference type="ARBA" id="ARBA00023136"/>
    </source>
</evidence>
<evidence type="ECO:0000313" key="11">
    <source>
        <dbReference type="Proteomes" id="UP000229056"/>
    </source>
</evidence>
<feature type="transmembrane region" description="Helical" evidence="8">
    <location>
        <begin position="178"/>
        <end position="208"/>
    </location>
</feature>
<feature type="transmembrane region" description="Helical" evidence="8">
    <location>
        <begin position="336"/>
        <end position="354"/>
    </location>
</feature>
<evidence type="ECO:0000256" key="8">
    <source>
        <dbReference type="SAM" id="Phobius"/>
    </source>
</evidence>
<comment type="caution">
    <text evidence="10">The sequence shown here is derived from an EMBL/GenBank/DDBJ whole genome shotgun (WGS) entry which is preliminary data.</text>
</comment>
<feature type="transmembrane region" description="Helical" evidence="8">
    <location>
        <begin position="141"/>
        <end position="166"/>
    </location>
</feature>
<sequence>MFKYKKIKKETIILFVILFFALIIRLNFWLHFGDFTWDEGSHSLSGILIAKTIINGFDYNYFRNFTDHYWASTGSLFFFPWGYTILTTISYLIFGFSELTARLPSMLFSLISIPVIYILGKKLFDKNIGLLSAYLMAINPYFITRGGVAIVDVPMTCLIMAGLYFYLLGLDSSKIKPWLMSGLFLGLAGLMKPTGFIVFPFLILLTIYNKNYKYLFKKQFIVFIITGVIVFLSYFGFGVLAFFVLPKFGLITSSEGLAVFKNIFQWFGRILPEKYFNLFGEKLIYANYGDPNWTTFNGWYYYLLLIPKQLGSLSIFLTSIIGTIYLSTIKNKKKSFYLTIFFILYIYLIFTAIANKDPRYTMPLIPFMIILSAVGINYLYNSFTSKNLQIIIATLLLSALTYLSINSIINSNFNAIGNNLESSIESIMALKPGLVVPLHENNIVNTQTISFYLAIHDNNLNYSVKWPDDISIADYVVVQKESDVLGFSVVLIKNRFHLLPKNLIFSDYK</sequence>
<gene>
    <name evidence="10" type="ORF">COT80_01965</name>
</gene>
<dbReference type="Pfam" id="PF13231">
    <property type="entry name" value="PMT_2"/>
    <property type="match status" value="1"/>
</dbReference>
<feature type="transmembrane region" description="Helical" evidence="8">
    <location>
        <begin position="100"/>
        <end position="120"/>
    </location>
</feature>
<feature type="transmembrane region" description="Helical" evidence="8">
    <location>
        <begin position="299"/>
        <end position="324"/>
    </location>
</feature>
<evidence type="ECO:0000256" key="2">
    <source>
        <dbReference type="ARBA" id="ARBA00022475"/>
    </source>
</evidence>
<dbReference type="PANTHER" id="PTHR33908">
    <property type="entry name" value="MANNOSYLTRANSFERASE YKCB-RELATED"/>
    <property type="match status" value="1"/>
</dbReference>
<feature type="transmembrane region" description="Helical" evidence="8">
    <location>
        <begin position="360"/>
        <end position="380"/>
    </location>
</feature>
<dbReference type="EMBL" id="PEZY01000005">
    <property type="protein sequence ID" value="PIS06313.1"/>
    <property type="molecule type" value="Genomic_DNA"/>
</dbReference>
<dbReference type="GO" id="GO:0005886">
    <property type="term" value="C:plasma membrane"/>
    <property type="evidence" value="ECO:0007669"/>
    <property type="project" value="UniProtKB-SubCell"/>
</dbReference>
<evidence type="ECO:0000256" key="3">
    <source>
        <dbReference type="ARBA" id="ARBA00022676"/>
    </source>
</evidence>
<evidence type="ECO:0000256" key="4">
    <source>
        <dbReference type="ARBA" id="ARBA00022679"/>
    </source>
</evidence>
<comment type="subcellular location">
    <subcellularLocation>
        <location evidence="1">Cell membrane</location>
        <topology evidence="1">Multi-pass membrane protein</topology>
    </subcellularLocation>
</comment>
<feature type="transmembrane region" description="Helical" evidence="8">
    <location>
        <begin position="220"/>
        <end position="245"/>
    </location>
</feature>
<dbReference type="PANTHER" id="PTHR33908:SF11">
    <property type="entry name" value="MEMBRANE PROTEIN"/>
    <property type="match status" value="1"/>
</dbReference>
<organism evidence="10 11">
    <name type="scientific">Candidatus Buchananbacteria bacterium CG10_big_fil_rev_8_21_14_0_10_33_19</name>
    <dbReference type="NCBI Taxonomy" id="1974525"/>
    <lineage>
        <taxon>Bacteria</taxon>
        <taxon>Candidatus Buchananiibacteriota</taxon>
    </lineage>
</organism>
<feature type="transmembrane region" description="Helical" evidence="8">
    <location>
        <begin position="74"/>
        <end position="94"/>
    </location>
</feature>
<evidence type="ECO:0000256" key="5">
    <source>
        <dbReference type="ARBA" id="ARBA00022692"/>
    </source>
</evidence>
<evidence type="ECO:0000313" key="10">
    <source>
        <dbReference type="EMBL" id="PIS06313.1"/>
    </source>
</evidence>
<evidence type="ECO:0000256" key="1">
    <source>
        <dbReference type="ARBA" id="ARBA00004651"/>
    </source>
</evidence>
<accession>A0A2H0W4N5</accession>
<dbReference type="Proteomes" id="UP000229056">
    <property type="component" value="Unassembled WGS sequence"/>
</dbReference>
<evidence type="ECO:0000259" key="9">
    <source>
        <dbReference type="Pfam" id="PF13231"/>
    </source>
</evidence>
<dbReference type="InterPro" id="IPR050297">
    <property type="entry name" value="LipidA_mod_glycosyltrf_83"/>
</dbReference>
<dbReference type="GO" id="GO:0009103">
    <property type="term" value="P:lipopolysaccharide biosynthetic process"/>
    <property type="evidence" value="ECO:0007669"/>
    <property type="project" value="UniProtKB-ARBA"/>
</dbReference>
<evidence type="ECO:0000256" key="6">
    <source>
        <dbReference type="ARBA" id="ARBA00022989"/>
    </source>
</evidence>
<proteinExistence type="predicted"/>
<keyword evidence="7 8" id="KW-0472">Membrane</keyword>
<keyword evidence="5 8" id="KW-0812">Transmembrane</keyword>
<dbReference type="InterPro" id="IPR038731">
    <property type="entry name" value="RgtA/B/C-like"/>
</dbReference>
<reference evidence="11" key="1">
    <citation type="submission" date="2017-09" db="EMBL/GenBank/DDBJ databases">
        <title>Depth-based differentiation of microbial function through sediment-hosted aquifers and enrichment of novel symbionts in the deep terrestrial subsurface.</title>
        <authorList>
            <person name="Probst A.J."/>
            <person name="Ladd B."/>
            <person name="Jarett J.K."/>
            <person name="Geller-Mcgrath D.E."/>
            <person name="Sieber C.M.K."/>
            <person name="Emerson J.B."/>
            <person name="Anantharaman K."/>
            <person name="Thomas B.C."/>
            <person name="Malmstrom R."/>
            <person name="Stieglmeier M."/>
            <person name="Klingl A."/>
            <person name="Woyke T."/>
            <person name="Ryan C.M."/>
            <person name="Banfield J.F."/>
        </authorList>
    </citation>
    <scope>NUCLEOTIDE SEQUENCE [LARGE SCALE GENOMIC DNA]</scope>
</reference>
<keyword evidence="6 8" id="KW-1133">Transmembrane helix</keyword>
<keyword evidence="4" id="KW-0808">Transferase</keyword>
<feature type="transmembrane region" description="Helical" evidence="8">
    <location>
        <begin position="44"/>
        <end position="62"/>
    </location>
</feature>
<feature type="transmembrane region" description="Helical" evidence="8">
    <location>
        <begin position="12"/>
        <end position="32"/>
    </location>
</feature>
<feature type="transmembrane region" description="Helical" evidence="8">
    <location>
        <begin position="387"/>
        <end position="405"/>
    </location>
</feature>
<keyword evidence="3" id="KW-0328">Glycosyltransferase</keyword>
<name>A0A2H0W4N5_9BACT</name>